<dbReference type="InterPro" id="IPR001763">
    <property type="entry name" value="Rhodanese-like_dom"/>
</dbReference>
<sequence>MTHDEKLRIVFEAVIILSLGVVIGLSINYRLIFNAFSGKVVAPVVQHVPDQPVMAYPQPIGLAEVIAAREAGAVLVDARIFEVYRDGHIAGAISLPLADVEAHLEDFRARVAPDRQLILYCSGYGCPDSFDLGLRLIDEGYRDVWSYEGGMPEWRAAGLPVEKAPR</sequence>
<dbReference type="PANTHER" id="PTHR44086:SF13">
    <property type="entry name" value="THIOSULFATE SULFURTRANSFERASE PSPE"/>
    <property type="match status" value="1"/>
</dbReference>
<feature type="transmembrane region" description="Helical" evidence="1">
    <location>
        <begin position="9"/>
        <end position="29"/>
    </location>
</feature>
<dbReference type="Gene3D" id="3.40.250.10">
    <property type="entry name" value="Rhodanese-like domain"/>
    <property type="match status" value="1"/>
</dbReference>
<evidence type="ECO:0000259" key="2">
    <source>
        <dbReference type="PROSITE" id="PS50206"/>
    </source>
</evidence>
<accession>A0A0C2DRX6</accession>
<dbReference type="AlphaFoldDB" id="A0A0C2DRX6"/>
<evidence type="ECO:0000313" key="3">
    <source>
        <dbReference type="EMBL" id="KIH76199.1"/>
    </source>
</evidence>
<keyword evidence="4" id="KW-1185">Reference proteome</keyword>
<dbReference type="Pfam" id="PF00581">
    <property type="entry name" value="Rhodanese"/>
    <property type="match status" value="1"/>
</dbReference>
<dbReference type="InterPro" id="IPR036873">
    <property type="entry name" value="Rhodanese-like_dom_sf"/>
</dbReference>
<keyword evidence="1" id="KW-0472">Membrane</keyword>
<keyword evidence="1" id="KW-0812">Transmembrane</keyword>
<dbReference type="SMART" id="SM00450">
    <property type="entry name" value="RHOD"/>
    <property type="match status" value="1"/>
</dbReference>
<dbReference type="EMBL" id="JWJD01000004">
    <property type="protein sequence ID" value="KIH76199.1"/>
    <property type="molecule type" value="Genomic_DNA"/>
</dbReference>
<name>A0A0C2DRX6_9BACT</name>
<dbReference type="SUPFAM" id="SSF52821">
    <property type="entry name" value="Rhodanese/Cell cycle control phosphatase"/>
    <property type="match status" value="1"/>
</dbReference>
<protein>
    <recommendedName>
        <fullName evidence="2">Rhodanese domain-containing protein</fullName>
    </recommendedName>
</protein>
<organism evidence="3 4">
    <name type="scientific">Geoalkalibacter ferrihydriticus DSM 17813</name>
    <dbReference type="NCBI Taxonomy" id="1121915"/>
    <lineage>
        <taxon>Bacteria</taxon>
        <taxon>Pseudomonadati</taxon>
        <taxon>Thermodesulfobacteriota</taxon>
        <taxon>Desulfuromonadia</taxon>
        <taxon>Desulfuromonadales</taxon>
        <taxon>Geoalkalibacteraceae</taxon>
        <taxon>Geoalkalibacter</taxon>
    </lineage>
</organism>
<dbReference type="PANTHER" id="PTHR44086">
    <property type="entry name" value="THIOSULFATE SULFURTRANSFERASE RDL2, MITOCHONDRIAL-RELATED"/>
    <property type="match status" value="1"/>
</dbReference>
<keyword evidence="1" id="KW-1133">Transmembrane helix</keyword>
<dbReference type="CDD" id="cd00158">
    <property type="entry name" value="RHOD"/>
    <property type="match status" value="1"/>
</dbReference>
<dbReference type="PROSITE" id="PS50206">
    <property type="entry name" value="RHODANESE_3"/>
    <property type="match status" value="1"/>
</dbReference>
<dbReference type="GO" id="GO:0004792">
    <property type="term" value="F:thiosulfate-cyanide sulfurtransferase activity"/>
    <property type="evidence" value="ECO:0007669"/>
    <property type="project" value="TreeGrafter"/>
</dbReference>
<reference evidence="3 4" key="1">
    <citation type="submission" date="2014-12" db="EMBL/GenBank/DDBJ databases">
        <title>Genomes of Geoalkalibacter ferrihydriticus and Geoalkalibacter subterraneus, two haloalkaliphilic metal-reducing members of the Geobacteraceae.</title>
        <authorList>
            <person name="Badalamenti J.P."/>
            <person name="Torres C.I."/>
            <person name="Krajmalnik-Brown R."/>
            <person name="Bond D.R."/>
        </authorList>
    </citation>
    <scope>NUCLEOTIDE SEQUENCE [LARGE SCALE GENOMIC DNA]</scope>
    <source>
        <strain evidence="3 4">DSM 17813</strain>
    </source>
</reference>
<comment type="caution">
    <text evidence="3">The sequence shown here is derived from an EMBL/GenBank/DDBJ whole genome shotgun (WGS) entry which is preliminary data.</text>
</comment>
<evidence type="ECO:0000313" key="4">
    <source>
        <dbReference type="Proteomes" id="UP000035068"/>
    </source>
</evidence>
<feature type="domain" description="Rhodanese" evidence="2">
    <location>
        <begin position="69"/>
        <end position="163"/>
    </location>
</feature>
<dbReference type="Proteomes" id="UP000035068">
    <property type="component" value="Unassembled WGS sequence"/>
</dbReference>
<proteinExistence type="predicted"/>
<gene>
    <name evidence="3" type="ORF">GFER_11170</name>
</gene>
<dbReference type="RefSeq" id="WP_040099660.1">
    <property type="nucleotide sequence ID" value="NZ_JWJD01000004.1"/>
</dbReference>
<evidence type="ECO:0000256" key="1">
    <source>
        <dbReference type="SAM" id="Phobius"/>
    </source>
</evidence>